<comment type="caution">
    <text evidence="2">The sequence shown here is derived from an EMBL/GenBank/DDBJ whole genome shotgun (WGS) entry which is preliminary data.</text>
</comment>
<feature type="region of interest" description="Disordered" evidence="1">
    <location>
        <begin position="87"/>
        <end position="115"/>
    </location>
</feature>
<proteinExistence type="predicted"/>
<sequence length="205" mass="21598">MGFTLRSEEGQGLCRPAGATLGYLICFINALTRPSAPTFPQASLVSVRPVLGLSHLQLYLLDRVGVTLENSVEAGAMFRERIASRPRSKTSLRCSGETPNGPVKAPQQGASQEGKMETISNVQMEDGSSLGKQICGFVFCGATLQLDGGPTEARPVLTAIRAPPGSSVPRLPSARPGWQAGGRGGPLLHRVGRESRVGSNPIDGY</sequence>
<evidence type="ECO:0000313" key="2">
    <source>
        <dbReference type="EMBL" id="TNN65726.1"/>
    </source>
</evidence>
<name>A0A4Z2HIU0_9TELE</name>
<dbReference type="Proteomes" id="UP000314294">
    <property type="component" value="Unassembled WGS sequence"/>
</dbReference>
<gene>
    <name evidence="2" type="ORF">EYF80_024019</name>
</gene>
<reference evidence="2 3" key="1">
    <citation type="submission" date="2019-03" db="EMBL/GenBank/DDBJ databases">
        <title>First draft genome of Liparis tanakae, snailfish: a comprehensive survey of snailfish specific genes.</title>
        <authorList>
            <person name="Kim W."/>
            <person name="Song I."/>
            <person name="Jeong J.-H."/>
            <person name="Kim D."/>
            <person name="Kim S."/>
            <person name="Ryu S."/>
            <person name="Song J.Y."/>
            <person name="Lee S.K."/>
        </authorList>
    </citation>
    <scope>NUCLEOTIDE SEQUENCE [LARGE SCALE GENOMIC DNA]</scope>
    <source>
        <tissue evidence="2">Muscle</tissue>
    </source>
</reference>
<accession>A0A4Z2HIU0</accession>
<evidence type="ECO:0000313" key="3">
    <source>
        <dbReference type="Proteomes" id="UP000314294"/>
    </source>
</evidence>
<keyword evidence="3" id="KW-1185">Reference proteome</keyword>
<feature type="region of interest" description="Disordered" evidence="1">
    <location>
        <begin position="164"/>
        <end position="205"/>
    </location>
</feature>
<dbReference type="EMBL" id="SRLO01000230">
    <property type="protein sequence ID" value="TNN65726.1"/>
    <property type="molecule type" value="Genomic_DNA"/>
</dbReference>
<protein>
    <submittedName>
        <fullName evidence="2">Uncharacterized protein</fullName>
    </submittedName>
</protein>
<dbReference type="AlphaFoldDB" id="A0A4Z2HIU0"/>
<organism evidence="2 3">
    <name type="scientific">Liparis tanakae</name>
    <name type="common">Tanaka's snailfish</name>
    <dbReference type="NCBI Taxonomy" id="230148"/>
    <lineage>
        <taxon>Eukaryota</taxon>
        <taxon>Metazoa</taxon>
        <taxon>Chordata</taxon>
        <taxon>Craniata</taxon>
        <taxon>Vertebrata</taxon>
        <taxon>Euteleostomi</taxon>
        <taxon>Actinopterygii</taxon>
        <taxon>Neopterygii</taxon>
        <taxon>Teleostei</taxon>
        <taxon>Neoteleostei</taxon>
        <taxon>Acanthomorphata</taxon>
        <taxon>Eupercaria</taxon>
        <taxon>Perciformes</taxon>
        <taxon>Cottioidei</taxon>
        <taxon>Cottales</taxon>
        <taxon>Liparidae</taxon>
        <taxon>Liparis</taxon>
    </lineage>
</organism>
<evidence type="ECO:0000256" key="1">
    <source>
        <dbReference type="SAM" id="MobiDB-lite"/>
    </source>
</evidence>